<evidence type="ECO:0000313" key="8">
    <source>
        <dbReference type="Proteomes" id="UP000595332"/>
    </source>
</evidence>
<feature type="transmembrane region" description="Helical" evidence="5">
    <location>
        <begin position="35"/>
        <end position="55"/>
    </location>
</feature>
<feature type="transmembrane region" description="Helical" evidence="5">
    <location>
        <begin position="127"/>
        <end position="156"/>
    </location>
</feature>
<feature type="transmembrane region" description="Helical" evidence="5">
    <location>
        <begin position="12"/>
        <end position="29"/>
    </location>
</feature>
<feature type="transmembrane region" description="Helical" evidence="5">
    <location>
        <begin position="266"/>
        <end position="287"/>
    </location>
</feature>
<comment type="subcellular location">
    <subcellularLocation>
        <location evidence="1">Membrane</location>
        <topology evidence="1">Multi-pass membrane protein</topology>
    </subcellularLocation>
</comment>
<proteinExistence type="predicted"/>
<feature type="transmembrane region" description="Helical" evidence="5">
    <location>
        <begin position="242"/>
        <end position="259"/>
    </location>
</feature>
<keyword evidence="2 5" id="KW-0812">Transmembrane</keyword>
<name>A0A7R6P7W8_9GAMM</name>
<organism evidence="7 8">
    <name type="scientific">Neptunomonas japonica JAMM 1380</name>
    <dbReference type="NCBI Taxonomy" id="1441457"/>
    <lineage>
        <taxon>Bacteria</taxon>
        <taxon>Pseudomonadati</taxon>
        <taxon>Pseudomonadota</taxon>
        <taxon>Gammaproteobacteria</taxon>
        <taxon>Oceanospirillales</taxon>
        <taxon>Oceanospirillaceae</taxon>
        <taxon>Neptunomonas</taxon>
    </lineage>
</organism>
<dbReference type="Proteomes" id="UP000595332">
    <property type="component" value="Chromosome"/>
</dbReference>
<dbReference type="AlphaFoldDB" id="A0A7R6P7W8"/>
<sequence>MDKPHSTADNSIFYAFLGLLVWLPLPMGSNRLWSLAFFSAAALLLLSYWCFLFLHQRVSSSRPLRKAWPAIALLLLAAFASTFQAIPGLSLSVEPFRSQQQTLLSFALIAFFTLSLALLNSHKRIKLAAYTLIACGLFQAIYGSLMTLTGTEFGFFTHKDSYNGVATGTFINRNHLAGYLVICLSIGLGMMIATLKSTASGNWRNRLRRWMNALLGTKALLRITLVMMVIALVLTHSRMGNTSFFAAMMITGALALLLGRRASRSTIILLTSLLVIDVFIVGTFFGIEKVVDRLEQTTATRESRDEVDLYSLELFNNNLLMGTGSGTFYTAFPEVRKKDITLFIDHAHNDYLEFLTERGLIGFTPLLIAALLTFIIALKAQWMRKSPLMRGLSFGCLMSMIAMGLHATVDFNLQIPANAASFMLILAFGWISLYFKPQKGPNTVVNR</sequence>
<feature type="transmembrane region" description="Helical" evidence="5">
    <location>
        <begin position="219"/>
        <end position="236"/>
    </location>
</feature>
<keyword evidence="4 5" id="KW-0472">Membrane</keyword>
<keyword evidence="3 5" id="KW-1133">Transmembrane helix</keyword>
<accession>A0A7R6P7W8</accession>
<dbReference type="KEGG" id="njp:NEJAP_0907"/>
<feature type="transmembrane region" description="Helical" evidence="5">
    <location>
        <begin position="102"/>
        <end position="120"/>
    </location>
</feature>
<evidence type="ECO:0000256" key="3">
    <source>
        <dbReference type="ARBA" id="ARBA00022989"/>
    </source>
</evidence>
<feature type="transmembrane region" description="Helical" evidence="5">
    <location>
        <begin position="360"/>
        <end position="380"/>
    </location>
</feature>
<dbReference type="Pfam" id="PF04932">
    <property type="entry name" value="Wzy_C"/>
    <property type="match status" value="1"/>
</dbReference>
<feature type="transmembrane region" description="Helical" evidence="5">
    <location>
        <begin position="67"/>
        <end position="90"/>
    </location>
</feature>
<protein>
    <recommendedName>
        <fullName evidence="6">O-antigen ligase-related domain-containing protein</fullName>
    </recommendedName>
</protein>
<evidence type="ECO:0000256" key="2">
    <source>
        <dbReference type="ARBA" id="ARBA00022692"/>
    </source>
</evidence>
<feature type="transmembrane region" description="Helical" evidence="5">
    <location>
        <begin position="415"/>
        <end position="435"/>
    </location>
</feature>
<keyword evidence="8" id="KW-1185">Reference proteome</keyword>
<feature type="transmembrane region" description="Helical" evidence="5">
    <location>
        <begin position="392"/>
        <end position="409"/>
    </location>
</feature>
<dbReference type="InterPro" id="IPR051533">
    <property type="entry name" value="WaaL-like"/>
</dbReference>
<dbReference type="InterPro" id="IPR007016">
    <property type="entry name" value="O-antigen_ligase-rel_domated"/>
</dbReference>
<dbReference type="GO" id="GO:0016020">
    <property type="term" value="C:membrane"/>
    <property type="evidence" value="ECO:0007669"/>
    <property type="project" value="UniProtKB-SubCell"/>
</dbReference>
<gene>
    <name evidence="7" type="ORF">NEJAP_0907</name>
</gene>
<evidence type="ECO:0000259" key="6">
    <source>
        <dbReference type="Pfam" id="PF04932"/>
    </source>
</evidence>
<evidence type="ECO:0000256" key="1">
    <source>
        <dbReference type="ARBA" id="ARBA00004141"/>
    </source>
</evidence>
<dbReference type="RefSeq" id="WP_201349520.1">
    <property type="nucleotide sequence ID" value="NZ_AP014546.1"/>
</dbReference>
<feature type="transmembrane region" description="Helical" evidence="5">
    <location>
        <begin position="176"/>
        <end position="198"/>
    </location>
</feature>
<evidence type="ECO:0000256" key="4">
    <source>
        <dbReference type="ARBA" id="ARBA00023136"/>
    </source>
</evidence>
<dbReference type="PANTHER" id="PTHR37422">
    <property type="entry name" value="TEICHURONIC ACID BIOSYNTHESIS PROTEIN TUAE"/>
    <property type="match status" value="1"/>
</dbReference>
<evidence type="ECO:0000313" key="7">
    <source>
        <dbReference type="EMBL" id="BBB28864.1"/>
    </source>
</evidence>
<reference evidence="7 8" key="1">
    <citation type="journal article" date="2008" name="Int. J. Syst. Evol. Microbiol.">
        <title>Neptunomonas japonica sp. nov., an Osedax japonicus symbiont-like bacterium isolated from sediment adjacent to sperm whale carcasses off Kagoshima, Japan.</title>
        <authorList>
            <person name="Miyazaki M."/>
            <person name="Nogi Y."/>
            <person name="Fujiwara Y."/>
            <person name="Kawato M."/>
            <person name="Kubokawa K."/>
            <person name="Horikoshi K."/>
        </authorList>
    </citation>
    <scope>NUCLEOTIDE SEQUENCE [LARGE SCALE GENOMIC DNA]</scope>
    <source>
        <strain evidence="7 8">JAMM 1380</strain>
    </source>
</reference>
<evidence type="ECO:0000256" key="5">
    <source>
        <dbReference type="SAM" id="Phobius"/>
    </source>
</evidence>
<feature type="domain" description="O-antigen ligase-related" evidence="6">
    <location>
        <begin position="224"/>
        <end position="364"/>
    </location>
</feature>
<dbReference type="EMBL" id="AP014546">
    <property type="protein sequence ID" value="BBB28864.1"/>
    <property type="molecule type" value="Genomic_DNA"/>
</dbReference>
<dbReference type="PANTHER" id="PTHR37422:SF13">
    <property type="entry name" value="LIPOPOLYSACCHARIDE BIOSYNTHESIS PROTEIN PA4999-RELATED"/>
    <property type="match status" value="1"/>
</dbReference>